<dbReference type="PANTHER" id="PTHR47260:SF1">
    <property type="entry name" value="UPF0644 PROTEIN PB2B4.06"/>
    <property type="match status" value="1"/>
</dbReference>
<keyword evidence="4" id="KW-1185">Reference proteome</keyword>
<keyword evidence="2" id="KW-1133">Transmembrane helix</keyword>
<accession>A0A167TBA4</accession>
<feature type="compositionally biased region" description="Pro residues" evidence="1">
    <location>
        <begin position="82"/>
        <end position="93"/>
    </location>
</feature>
<dbReference type="AlphaFoldDB" id="A0A167TBA4"/>
<protein>
    <submittedName>
        <fullName evidence="3">Thioesterase family protein</fullName>
    </submittedName>
</protein>
<evidence type="ECO:0000313" key="3">
    <source>
        <dbReference type="EMBL" id="OAA60415.1"/>
    </source>
</evidence>
<feature type="region of interest" description="Disordered" evidence="1">
    <location>
        <begin position="278"/>
        <end position="306"/>
    </location>
</feature>
<keyword evidence="2" id="KW-0812">Transmembrane</keyword>
<feature type="compositionally biased region" description="Low complexity" evidence="1">
    <location>
        <begin position="204"/>
        <end position="228"/>
    </location>
</feature>
<sequence length="353" mass="37835">MIPRIRSRAAAAASPASLASPWPAVLLAAAAPAPAARSALRLSRPCVGVFSHRAAPQWLLRRPYSSHPQHPQQQYQYDPHHQQPPPPYFAPPPKPRRIRTSTLVFLFLGFAVASVGTLSSYWYLHRFLFADAPDGPTGDPLARGSAMAMAGLRVMSDALPVVQQLMAHPEWEEWDVGTRWEAEVEAQVEDEAAGAVEAAAGAADVTGTATSSSPTRVTTTTPVARPPRLTSGALGGALGRCAIATLPARTGVTARLELSYRAQVRLPGFYVIRCTPECPGQPSESSKTTTTTGTTTVTTPTTPATPLVDFPPDLRKLWCTAVLETTDGRVCLEARGLFVVPRKYKLAPVADKF</sequence>
<dbReference type="Proteomes" id="UP000076874">
    <property type="component" value="Unassembled WGS sequence"/>
</dbReference>
<dbReference type="STRING" id="1081102.A0A167TBA4"/>
<feature type="region of interest" description="Disordered" evidence="1">
    <location>
        <begin position="63"/>
        <end position="93"/>
    </location>
</feature>
<evidence type="ECO:0000313" key="4">
    <source>
        <dbReference type="Proteomes" id="UP000076874"/>
    </source>
</evidence>
<proteinExistence type="predicted"/>
<gene>
    <name evidence="3" type="ORF">SPI_05539</name>
</gene>
<dbReference type="Gene3D" id="3.10.129.10">
    <property type="entry name" value="Hotdog Thioesterase"/>
    <property type="match status" value="1"/>
</dbReference>
<reference evidence="3 4" key="1">
    <citation type="journal article" date="2016" name="Genome Biol. Evol.">
        <title>Divergent and convergent evolution of fungal pathogenicity.</title>
        <authorList>
            <person name="Shang Y."/>
            <person name="Xiao G."/>
            <person name="Zheng P."/>
            <person name="Cen K."/>
            <person name="Zhan S."/>
            <person name="Wang C."/>
        </authorList>
    </citation>
    <scope>NUCLEOTIDE SEQUENCE [LARGE SCALE GENOMIC DNA]</scope>
    <source>
        <strain evidence="3 4">RCEF 264</strain>
    </source>
</reference>
<dbReference type="EMBL" id="AZHD01000009">
    <property type="protein sequence ID" value="OAA60415.1"/>
    <property type="molecule type" value="Genomic_DNA"/>
</dbReference>
<organism evidence="3 4">
    <name type="scientific">Niveomyces insectorum RCEF 264</name>
    <dbReference type="NCBI Taxonomy" id="1081102"/>
    <lineage>
        <taxon>Eukaryota</taxon>
        <taxon>Fungi</taxon>
        <taxon>Dikarya</taxon>
        <taxon>Ascomycota</taxon>
        <taxon>Pezizomycotina</taxon>
        <taxon>Sordariomycetes</taxon>
        <taxon>Hypocreomycetidae</taxon>
        <taxon>Hypocreales</taxon>
        <taxon>Cordycipitaceae</taxon>
        <taxon>Niveomyces</taxon>
    </lineage>
</organism>
<evidence type="ECO:0000256" key="1">
    <source>
        <dbReference type="SAM" id="MobiDB-lite"/>
    </source>
</evidence>
<feature type="region of interest" description="Disordered" evidence="1">
    <location>
        <begin position="204"/>
        <end position="230"/>
    </location>
</feature>
<name>A0A167TBA4_9HYPO</name>
<keyword evidence="2" id="KW-0472">Membrane</keyword>
<evidence type="ECO:0000256" key="2">
    <source>
        <dbReference type="SAM" id="Phobius"/>
    </source>
</evidence>
<dbReference type="PANTHER" id="PTHR47260">
    <property type="entry name" value="UPF0644 PROTEIN PB2B4.06"/>
    <property type="match status" value="1"/>
</dbReference>
<comment type="caution">
    <text evidence="3">The sequence shown here is derived from an EMBL/GenBank/DDBJ whole genome shotgun (WGS) entry which is preliminary data.</text>
</comment>
<dbReference type="InterPro" id="IPR052061">
    <property type="entry name" value="PTE-AB_protein"/>
</dbReference>
<feature type="transmembrane region" description="Helical" evidence="2">
    <location>
        <begin position="103"/>
        <end position="124"/>
    </location>
</feature>
<dbReference type="OrthoDB" id="506431at2759"/>
<feature type="compositionally biased region" description="Low complexity" evidence="1">
    <location>
        <begin position="288"/>
        <end position="306"/>
    </location>
</feature>
<feature type="compositionally biased region" description="Low complexity" evidence="1">
    <location>
        <begin position="63"/>
        <end position="77"/>
    </location>
</feature>